<dbReference type="GO" id="GO:0005615">
    <property type="term" value="C:extracellular space"/>
    <property type="evidence" value="ECO:0007669"/>
    <property type="project" value="UniProtKB-KW"/>
</dbReference>
<evidence type="ECO:0000259" key="2">
    <source>
        <dbReference type="Pfam" id="PF00048"/>
    </source>
</evidence>
<dbReference type="Pfam" id="PF00048">
    <property type="entry name" value="IL8"/>
    <property type="match status" value="1"/>
</dbReference>
<evidence type="ECO:0000256" key="1">
    <source>
        <dbReference type="ARBA" id="ARBA00022514"/>
    </source>
</evidence>
<dbReference type="OMA" id="WIRASHS"/>
<dbReference type="InterPro" id="IPR036048">
    <property type="entry name" value="Interleukin_8-like_sf"/>
</dbReference>
<dbReference type="EMBL" id="BEZZ01003766">
    <property type="protein sequence ID" value="GCC16408.1"/>
    <property type="molecule type" value="Genomic_DNA"/>
</dbReference>
<dbReference type="SUPFAM" id="SSF54117">
    <property type="entry name" value="Interleukin 8-like chemokines"/>
    <property type="match status" value="1"/>
</dbReference>
<dbReference type="Gene3D" id="2.40.50.40">
    <property type="match status" value="1"/>
</dbReference>
<dbReference type="GO" id="GO:0006955">
    <property type="term" value="P:immune response"/>
    <property type="evidence" value="ECO:0007669"/>
    <property type="project" value="InterPro"/>
</dbReference>
<keyword evidence="4" id="KW-1185">Reference proteome</keyword>
<protein>
    <recommendedName>
        <fullName evidence="2">Chemokine interleukin-8-like domain-containing protein</fullName>
    </recommendedName>
</protein>
<reference evidence="3 4" key="1">
    <citation type="journal article" date="2018" name="Nat. Ecol. Evol.">
        <title>Shark genomes provide insights into elasmobranch evolution and the origin of vertebrates.</title>
        <authorList>
            <person name="Hara Y"/>
            <person name="Yamaguchi K"/>
            <person name="Onimaru K"/>
            <person name="Kadota M"/>
            <person name="Koyanagi M"/>
            <person name="Keeley SD"/>
            <person name="Tatsumi K"/>
            <person name="Tanaka K"/>
            <person name="Motone F"/>
            <person name="Kageyama Y"/>
            <person name="Nozu R"/>
            <person name="Adachi N"/>
            <person name="Nishimura O"/>
            <person name="Nakagawa R"/>
            <person name="Tanegashima C"/>
            <person name="Kiyatake I"/>
            <person name="Matsumoto R"/>
            <person name="Murakumo K"/>
            <person name="Nishida K"/>
            <person name="Terakita A"/>
            <person name="Kuratani S"/>
            <person name="Sato K"/>
            <person name="Hyodo S Kuraku.S."/>
        </authorList>
    </citation>
    <scope>NUCLEOTIDE SEQUENCE [LARGE SCALE GENOMIC DNA]</scope>
</reference>
<organism evidence="3 4">
    <name type="scientific">Chiloscyllium punctatum</name>
    <name type="common">Brownbanded bambooshark</name>
    <name type="synonym">Hemiscyllium punctatum</name>
    <dbReference type="NCBI Taxonomy" id="137246"/>
    <lineage>
        <taxon>Eukaryota</taxon>
        <taxon>Metazoa</taxon>
        <taxon>Chordata</taxon>
        <taxon>Craniata</taxon>
        <taxon>Vertebrata</taxon>
        <taxon>Chondrichthyes</taxon>
        <taxon>Elasmobranchii</taxon>
        <taxon>Galeomorphii</taxon>
        <taxon>Galeoidea</taxon>
        <taxon>Orectolobiformes</taxon>
        <taxon>Hemiscylliidae</taxon>
        <taxon>Chiloscyllium</taxon>
    </lineage>
</organism>
<proteinExistence type="predicted"/>
<feature type="domain" description="Chemokine interleukin-8-like" evidence="2">
    <location>
        <begin position="29"/>
        <end position="62"/>
    </location>
</feature>
<name>A0A401RE37_CHIPU</name>
<dbReference type="GO" id="GO:0008009">
    <property type="term" value="F:chemokine activity"/>
    <property type="evidence" value="ECO:0007669"/>
    <property type="project" value="InterPro"/>
</dbReference>
<gene>
    <name evidence="3" type="ORF">chiPu_0021361</name>
</gene>
<keyword evidence="1" id="KW-0202">Cytokine</keyword>
<accession>A0A401RE37</accession>
<dbReference type="InterPro" id="IPR001811">
    <property type="entry name" value="Chemokine_IL8-like_dom"/>
</dbReference>
<sequence length="70" mass="7889">MVWIRASHSAVIHSTLLPEEGHTDSSKAMPDCSPPGVLFKTTGGLEICVDPKELWMQKALDILKKRFRQR</sequence>
<dbReference type="Proteomes" id="UP000287033">
    <property type="component" value="Unassembled WGS sequence"/>
</dbReference>
<dbReference type="OrthoDB" id="9892424at2759"/>
<comment type="caution">
    <text evidence="3">The sequence shown here is derived from an EMBL/GenBank/DDBJ whole genome shotgun (WGS) entry which is preliminary data.</text>
</comment>
<evidence type="ECO:0000313" key="3">
    <source>
        <dbReference type="EMBL" id="GCC16408.1"/>
    </source>
</evidence>
<evidence type="ECO:0000313" key="4">
    <source>
        <dbReference type="Proteomes" id="UP000287033"/>
    </source>
</evidence>
<dbReference type="AlphaFoldDB" id="A0A401RE37"/>